<reference evidence="2 3" key="1">
    <citation type="submission" date="2018-09" db="EMBL/GenBank/DDBJ databases">
        <title>Genomic investigation of the strawberry pathogen Phytophthora fragariae indicates pathogenicity is determined by transcriptional variation in three key races.</title>
        <authorList>
            <person name="Adams T.M."/>
            <person name="Armitage A.D."/>
            <person name="Sobczyk M.K."/>
            <person name="Bates H.J."/>
            <person name="Dunwell J.M."/>
            <person name="Nellist C.F."/>
            <person name="Harrison R.J."/>
        </authorList>
    </citation>
    <scope>NUCLEOTIDE SEQUENCE [LARGE SCALE GENOMIC DNA]</scope>
    <source>
        <strain evidence="2 3">NOV-77</strain>
    </source>
</reference>
<name>A0A6G0RIA0_9STRA</name>
<proteinExistence type="predicted"/>
<dbReference type="Proteomes" id="UP000486351">
    <property type="component" value="Unassembled WGS sequence"/>
</dbReference>
<organism evidence="2 3">
    <name type="scientific">Phytophthora fragariae</name>
    <dbReference type="NCBI Taxonomy" id="53985"/>
    <lineage>
        <taxon>Eukaryota</taxon>
        <taxon>Sar</taxon>
        <taxon>Stramenopiles</taxon>
        <taxon>Oomycota</taxon>
        <taxon>Peronosporomycetes</taxon>
        <taxon>Peronosporales</taxon>
        <taxon>Peronosporaceae</taxon>
        <taxon>Phytophthora</taxon>
    </lineage>
</organism>
<sequence>MAHALYRLREFVTANMDADLGSTPQRVQRTLHEVNQFLGFAFIHLASDSPSWWRDFCAAEHRISLSSTSWAVALCAIPPPSDSAAPASDPAVATGQQHQVCREPGPRGAQPRPSGFPANIRGLIPRNTDGQEPCLRFFAGSM</sequence>
<dbReference type="AlphaFoldDB" id="A0A6G0RIA0"/>
<gene>
    <name evidence="2" type="ORF">PF008_g13992</name>
</gene>
<feature type="compositionally biased region" description="Low complexity" evidence="1">
    <location>
        <begin position="82"/>
        <end position="91"/>
    </location>
</feature>
<evidence type="ECO:0000256" key="1">
    <source>
        <dbReference type="SAM" id="MobiDB-lite"/>
    </source>
</evidence>
<accession>A0A6G0RIA0</accession>
<comment type="caution">
    <text evidence="2">The sequence shown here is derived from an EMBL/GenBank/DDBJ whole genome shotgun (WGS) entry which is preliminary data.</text>
</comment>
<dbReference type="EMBL" id="QXFY01000848">
    <property type="protein sequence ID" value="KAE9334374.1"/>
    <property type="molecule type" value="Genomic_DNA"/>
</dbReference>
<evidence type="ECO:0000313" key="2">
    <source>
        <dbReference type="EMBL" id="KAE9334374.1"/>
    </source>
</evidence>
<feature type="region of interest" description="Disordered" evidence="1">
    <location>
        <begin position="82"/>
        <end position="118"/>
    </location>
</feature>
<evidence type="ECO:0000313" key="3">
    <source>
        <dbReference type="Proteomes" id="UP000486351"/>
    </source>
</evidence>
<protein>
    <submittedName>
        <fullName evidence="2">Uncharacterized protein</fullName>
    </submittedName>
</protein>